<evidence type="ECO:0000256" key="4">
    <source>
        <dbReference type="ARBA" id="ARBA00022519"/>
    </source>
</evidence>
<dbReference type="RefSeq" id="WP_003141142.1">
    <property type="nucleotide sequence ID" value="NC_008463.1"/>
</dbReference>
<gene>
    <name evidence="10" type="primary">hxcS</name>
    <name evidence="10" type="ordered locus">PA14_55430</name>
</gene>
<dbReference type="GO" id="GO:0015627">
    <property type="term" value="C:type II protein secretion system complex"/>
    <property type="evidence" value="ECO:0007669"/>
    <property type="project" value="InterPro"/>
</dbReference>
<dbReference type="NCBIfam" id="TIGR02120">
    <property type="entry name" value="GspF"/>
    <property type="match status" value="1"/>
</dbReference>
<comment type="similarity">
    <text evidence="2">Belongs to the GSP F family.</text>
</comment>
<dbReference type="PANTHER" id="PTHR30012:SF0">
    <property type="entry name" value="TYPE II SECRETION SYSTEM PROTEIN F-RELATED"/>
    <property type="match status" value="1"/>
</dbReference>
<dbReference type="InterPro" id="IPR003004">
    <property type="entry name" value="GspF/PilC"/>
</dbReference>
<dbReference type="EMBL" id="CP000438">
    <property type="protein sequence ID" value="ABJ09830.1"/>
    <property type="molecule type" value="Genomic_DNA"/>
</dbReference>
<keyword evidence="3" id="KW-1003">Cell membrane</keyword>
<keyword evidence="7 8" id="KW-0472">Membrane</keyword>
<feature type="domain" description="Type II secretion system protein GspF" evidence="9">
    <location>
        <begin position="71"/>
        <end position="193"/>
    </location>
</feature>
<feature type="domain" description="Type II secretion system protein GspF" evidence="9">
    <location>
        <begin position="273"/>
        <end position="395"/>
    </location>
</feature>
<dbReference type="Gene3D" id="1.20.81.30">
    <property type="entry name" value="Type II secretion system (T2SS), domain F"/>
    <property type="match status" value="2"/>
</dbReference>
<dbReference type="PANTHER" id="PTHR30012">
    <property type="entry name" value="GENERAL SECRETION PATHWAY PROTEIN"/>
    <property type="match status" value="1"/>
</dbReference>
<dbReference type="FunFam" id="1.20.81.30:FF:000001">
    <property type="entry name" value="Type II secretion system protein F"/>
    <property type="match status" value="2"/>
</dbReference>
<feature type="transmembrane region" description="Helical" evidence="8">
    <location>
        <begin position="376"/>
        <end position="397"/>
    </location>
</feature>
<name>A0A0H2Z6F5_PSEAB</name>
<evidence type="ECO:0000256" key="7">
    <source>
        <dbReference type="ARBA" id="ARBA00023136"/>
    </source>
</evidence>
<proteinExistence type="inferred from homology"/>
<evidence type="ECO:0000256" key="5">
    <source>
        <dbReference type="ARBA" id="ARBA00022692"/>
    </source>
</evidence>
<feature type="transmembrane region" description="Helical" evidence="8">
    <location>
        <begin position="222"/>
        <end position="242"/>
    </location>
</feature>
<evidence type="ECO:0000313" key="10">
    <source>
        <dbReference type="EMBL" id="ABJ09830.1"/>
    </source>
</evidence>
<protein>
    <submittedName>
        <fullName evidence="10">Probable type II secretion system protein</fullName>
    </submittedName>
</protein>
<dbReference type="AlphaFoldDB" id="A0A0H2Z6F5"/>
<evidence type="ECO:0000259" key="9">
    <source>
        <dbReference type="Pfam" id="PF00482"/>
    </source>
</evidence>
<dbReference type="InterPro" id="IPR042094">
    <property type="entry name" value="T2SS_GspF_sf"/>
</dbReference>
<evidence type="ECO:0000256" key="3">
    <source>
        <dbReference type="ARBA" id="ARBA00022475"/>
    </source>
</evidence>
<evidence type="ECO:0000256" key="6">
    <source>
        <dbReference type="ARBA" id="ARBA00022989"/>
    </source>
</evidence>
<dbReference type="InterPro" id="IPR018076">
    <property type="entry name" value="T2SS_GspF_dom"/>
</dbReference>
<evidence type="ECO:0000313" key="11">
    <source>
        <dbReference type="Proteomes" id="UP000000653"/>
    </source>
</evidence>
<keyword evidence="6 8" id="KW-1133">Transmembrane helix</keyword>
<dbReference type="GO" id="GO:0005886">
    <property type="term" value="C:plasma membrane"/>
    <property type="evidence" value="ECO:0007669"/>
    <property type="project" value="UniProtKB-SubCell"/>
</dbReference>
<keyword evidence="5 8" id="KW-0812">Transmembrane</keyword>
<dbReference type="HOGENOM" id="CLU_035032_0_1_6"/>
<accession>A0A0H2Z6F5</accession>
<dbReference type="InterPro" id="IPR011850">
    <property type="entry name" value="T2SS_GspF"/>
</dbReference>
<evidence type="ECO:0000256" key="8">
    <source>
        <dbReference type="SAM" id="Phobius"/>
    </source>
</evidence>
<dbReference type="BioCyc" id="PAER208963:G1G74-4668-MONOMER"/>
<reference evidence="10 11" key="1">
    <citation type="journal article" date="2006" name="Genome Biol.">
        <title>Genomic analysis reveals that Pseudomonas aeruginosa virulence is combinatorial.</title>
        <authorList>
            <person name="Lee D.G."/>
            <person name="Urbach J.M."/>
            <person name="Wu G."/>
            <person name="Liberati N.T."/>
            <person name="Feinbaum R.L."/>
            <person name="Miyata S."/>
            <person name="Diggins L.T."/>
            <person name="He J."/>
            <person name="Saucier M."/>
            <person name="Deziel E."/>
            <person name="Friedman L."/>
            <person name="Li L."/>
            <person name="Grills G."/>
            <person name="Montgomery K."/>
            <person name="Kucherlapati R."/>
            <person name="Rahme L.G."/>
            <person name="Ausubel F.M."/>
        </authorList>
    </citation>
    <scope>NUCLEOTIDE SEQUENCE [LARGE SCALE GENOMIC DNA]</scope>
    <source>
        <strain evidence="10 11">UCBPP-PA14</strain>
    </source>
</reference>
<organism evidence="10 11">
    <name type="scientific">Pseudomonas aeruginosa (strain UCBPP-PA14)</name>
    <dbReference type="NCBI Taxonomy" id="208963"/>
    <lineage>
        <taxon>Bacteria</taxon>
        <taxon>Pseudomonadati</taxon>
        <taxon>Pseudomonadota</taxon>
        <taxon>Gammaproteobacteria</taxon>
        <taxon>Pseudomonadales</taxon>
        <taxon>Pseudomonadaceae</taxon>
        <taxon>Pseudomonas</taxon>
    </lineage>
</organism>
<sequence>MQTFRYEAADAQGRIETGTLEADSQRGALGQLRARGLTPLEVREQAGGGTGQGAGALFAPRLSDGDLAWATRQLASLLAASLPLEAALSATLDQAERKHIAQTLSAVRSDVRGGMRLADALAARPRDFPEIYRALVAAGEESGDLAQVMERLADYIEERNALRGKILTAFIYPAVVGVVSIGIVIFLLGYVVPQVVSAFSQARQDLPALTRAMLQASDFVRAWGWLCAGAIGGAYWGWRLYLRDPQARLGWHRRVLRLPLLGRFVLGVNTARFASTLAILGSAGVPLLRALDAARQTLANDCLAQAVEEATAQVREGVSLASALRTRQVFPPILTHLIASGEKTGALPPMLDRAAQTLSRDIERRAMGMTALLEPLMIVVMGGVVLTIVMAVLMPIIEMNQLVQ</sequence>
<keyword evidence="4" id="KW-0997">Cell inner membrane</keyword>
<feature type="transmembrane region" description="Helical" evidence="8">
    <location>
        <begin position="169"/>
        <end position="192"/>
    </location>
</feature>
<dbReference type="PRINTS" id="PR00812">
    <property type="entry name" value="BCTERIALGSPF"/>
</dbReference>
<dbReference type="Proteomes" id="UP000000653">
    <property type="component" value="Chromosome"/>
</dbReference>
<dbReference type="Pfam" id="PF00482">
    <property type="entry name" value="T2SSF"/>
    <property type="match status" value="2"/>
</dbReference>
<comment type="subcellular location">
    <subcellularLocation>
        <location evidence="1">Cell inner membrane</location>
        <topology evidence="1">Multi-pass membrane protein</topology>
    </subcellularLocation>
</comment>
<evidence type="ECO:0000256" key="1">
    <source>
        <dbReference type="ARBA" id="ARBA00004429"/>
    </source>
</evidence>
<dbReference type="KEGG" id="pau:PA14_55430"/>
<dbReference type="GO" id="GO:0015628">
    <property type="term" value="P:protein secretion by the type II secretion system"/>
    <property type="evidence" value="ECO:0007669"/>
    <property type="project" value="InterPro"/>
</dbReference>
<evidence type="ECO:0000256" key="2">
    <source>
        <dbReference type="ARBA" id="ARBA00005745"/>
    </source>
</evidence>